<feature type="transmembrane region" description="Helical" evidence="2">
    <location>
        <begin position="131"/>
        <end position="148"/>
    </location>
</feature>
<dbReference type="OrthoDB" id="2067009at2"/>
<dbReference type="AlphaFoldDB" id="A0A5M9HU74"/>
<feature type="transmembrane region" description="Helical" evidence="2">
    <location>
        <begin position="177"/>
        <end position="195"/>
    </location>
</feature>
<evidence type="ECO:0000256" key="1">
    <source>
        <dbReference type="SAM" id="MobiDB-lite"/>
    </source>
</evidence>
<keyword evidence="2" id="KW-0812">Transmembrane</keyword>
<keyword evidence="2" id="KW-1133">Transmembrane helix</keyword>
<reference evidence="3" key="1">
    <citation type="submission" date="2019-07" db="EMBL/GenBank/DDBJ databases">
        <authorList>
            <person name="Wongkuna S."/>
            <person name="Scaria J."/>
        </authorList>
    </citation>
    <scope>NUCLEOTIDE SEQUENCE [LARGE SCALE GENOMIC DNA]</scope>
    <source>
        <strain evidence="3">SW178</strain>
    </source>
</reference>
<evidence type="ECO:0000313" key="4">
    <source>
        <dbReference type="Proteomes" id="UP000322025"/>
    </source>
</evidence>
<comment type="caution">
    <text evidence="3">The sequence shown here is derived from an EMBL/GenBank/DDBJ whole genome shotgun (WGS) entry which is preliminary data.</text>
</comment>
<evidence type="ECO:0000256" key="2">
    <source>
        <dbReference type="SAM" id="Phobius"/>
    </source>
</evidence>
<feature type="compositionally biased region" description="Basic and acidic residues" evidence="1">
    <location>
        <begin position="1"/>
        <end position="18"/>
    </location>
</feature>
<evidence type="ECO:0000313" key="3">
    <source>
        <dbReference type="EMBL" id="KAA8500167.1"/>
    </source>
</evidence>
<feature type="transmembrane region" description="Helical" evidence="2">
    <location>
        <begin position="76"/>
        <end position="96"/>
    </location>
</feature>
<keyword evidence="2" id="KW-0472">Membrane</keyword>
<organism evidence="3 4">
    <name type="scientific">Mediterraneibacter catenae</name>
    <dbReference type="NCBI Taxonomy" id="2594882"/>
    <lineage>
        <taxon>Bacteria</taxon>
        <taxon>Bacillati</taxon>
        <taxon>Bacillota</taxon>
        <taxon>Clostridia</taxon>
        <taxon>Lachnospirales</taxon>
        <taxon>Lachnospiraceae</taxon>
        <taxon>Mediterraneibacter</taxon>
    </lineage>
</organism>
<name>A0A5M9HU74_9FIRM</name>
<sequence length="233" mass="25810">MEEFQKDQMGEQTGKTEENSGEMEFPIDQPEQTVKKPSVNIRLLAKWINVLFWLVIVVNIASLFTSENVTNAVPPLALAGQIISIAAEAIYGIILLKIASESLRYRNAAICCFISAAFSIILIPVTDGTEFLLAIPVVIVTIVVDMLGEYYEFMGHTDVLCDVDTVLSDKWFNLWKWYLGTFLCIISGTVLAVILPLIGLLVVLAATVGTLVVNVLKIVYLYKTAKAFRTFPQ</sequence>
<feature type="region of interest" description="Disordered" evidence="1">
    <location>
        <begin position="1"/>
        <end position="28"/>
    </location>
</feature>
<keyword evidence="4" id="KW-1185">Reference proteome</keyword>
<protein>
    <recommendedName>
        <fullName evidence="5">DUF308 domain-containing protein</fullName>
    </recommendedName>
</protein>
<feature type="transmembrane region" description="Helical" evidence="2">
    <location>
        <begin position="201"/>
        <end position="222"/>
    </location>
</feature>
<proteinExistence type="predicted"/>
<accession>A0A5M9HU74</accession>
<dbReference type="Proteomes" id="UP000322025">
    <property type="component" value="Unassembled WGS sequence"/>
</dbReference>
<dbReference type="EMBL" id="VMSO01000040">
    <property type="protein sequence ID" value="KAA8500167.1"/>
    <property type="molecule type" value="Genomic_DNA"/>
</dbReference>
<feature type="transmembrane region" description="Helical" evidence="2">
    <location>
        <begin position="108"/>
        <end position="125"/>
    </location>
</feature>
<gene>
    <name evidence="3" type="ORF">FNY66_14960</name>
</gene>
<dbReference type="RefSeq" id="WP_150311647.1">
    <property type="nucleotide sequence ID" value="NZ_VMSO01000040.1"/>
</dbReference>
<evidence type="ECO:0008006" key="5">
    <source>
        <dbReference type="Google" id="ProtNLM"/>
    </source>
</evidence>
<feature type="transmembrane region" description="Helical" evidence="2">
    <location>
        <begin position="43"/>
        <end position="64"/>
    </location>
</feature>